<dbReference type="AlphaFoldDB" id="A0A087B9Q1"/>
<evidence type="ECO:0000313" key="1">
    <source>
        <dbReference type="EMBL" id="KFI67751.1"/>
    </source>
</evidence>
<comment type="caution">
    <text evidence="1">The sequence shown here is derived from an EMBL/GenBank/DDBJ whole genome shotgun (WGS) entry which is preliminary data.</text>
</comment>
<dbReference type="eggNOG" id="ENOG502ZX0Y">
    <property type="taxonomic scope" value="Bacteria"/>
</dbReference>
<name>A0A087B9Q1_9BIFI</name>
<accession>A0A087B9Q1</accession>
<gene>
    <name evidence="1" type="ORF">BMAGN_1561</name>
</gene>
<protein>
    <recommendedName>
        <fullName evidence="3">IrrE N-terminal-like domain-containing protein</fullName>
    </recommendedName>
</protein>
<proteinExistence type="predicted"/>
<dbReference type="EMBL" id="JGZB01000009">
    <property type="protein sequence ID" value="KFI67751.1"/>
    <property type="molecule type" value="Genomic_DNA"/>
</dbReference>
<dbReference type="STRING" id="1692.BMAGN_1561"/>
<keyword evidence="2" id="KW-1185">Reference proteome</keyword>
<evidence type="ECO:0008006" key="3">
    <source>
        <dbReference type="Google" id="ProtNLM"/>
    </source>
</evidence>
<organism evidence="1 2">
    <name type="scientific">Bifidobacterium magnum</name>
    <dbReference type="NCBI Taxonomy" id="1692"/>
    <lineage>
        <taxon>Bacteria</taxon>
        <taxon>Bacillati</taxon>
        <taxon>Actinomycetota</taxon>
        <taxon>Actinomycetes</taxon>
        <taxon>Bifidobacteriales</taxon>
        <taxon>Bifidobacteriaceae</taxon>
        <taxon>Bifidobacterium</taxon>
    </lineage>
</organism>
<sequence length="130" mass="15037">MRAAYSNVSGLTIATSRHLPNGWCGVYCKATKTILLDERLTYTAKRCTLTHELIHWMRGDDNCDEESERRTRELTALTLIGVEEYAQLEEQYSGNIWRIADELDVIPSIVRDFCTHCANHPEMRCDVWSR</sequence>
<evidence type="ECO:0000313" key="2">
    <source>
        <dbReference type="Proteomes" id="UP000029052"/>
    </source>
</evidence>
<reference evidence="1 2" key="1">
    <citation type="submission" date="2014-03" db="EMBL/GenBank/DDBJ databases">
        <title>Genomics of Bifidobacteria.</title>
        <authorList>
            <person name="Ventura M."/>
            <person name="Milani C."/>
            <person name="Lugli G.A."/>
        </authorList>
    </citation>
    <scope>NUCLEOTIDE SEQUENCE [LARGE SCALE GENOMIC DNA]</scope>
    <source>
        <strain evidence="1 2">LMG 11591</strain>
    </source>
</reference>
<dbReference type="Proteomes" id="UP000029052">
    <property type="component" value="Unassembled WGS sequence"/>
</dbReference>
<dbReference type="Gene3D" id="1.10.10.2910">
    <property type="match status" value="1"/>
</dbReference>